<organism evidence="2 3">
    <name type="scientific">Clavibacter michiganensis</name>
    <dbReference type="NCBI Taxonomy" id="28447"/>
    <lineage>
        <taxon>Bacteria</taxon>
        <taxon>Bacillati</taxon>
        <taxon>Actinomycetota</taxon>
        <taxon>Actinomycetes</taxon>
        <taxon>Micrococcales</taxon>
        <taxon>Microbacteriaceae</taxon>
        <taxon>Clavibacter</taxon>
    </lineage>
</organism>
<comment type="caution">
    <text evidence="2">The sequence shown here is derived from an EMBL/GenBank/DDBJ whole genome shotgun (WGS) entry which is preliminary data.</text>
</comment>
<gene>
    <name evidence="2" type="ORF">C5E16_14440</name>
</gene>
<evidence type="ECO:0000313" key="3">
    <source>
        <dbReference type="Proteomes" id="UP000239241"/>
    </source>
</evidence>
<protein>
    <recommendedName>
        <fullName evidence="4">Secreted protein</fullName>
    </recommendedName>
</protein>
<sequence>MNRSIPALVLAGALALLGTVASPTGVGSASADPAPGVTFYSVPWDDGLLYRETPYDHAPQLQIATYDQWARAGSPAPVRAEVRYLKQPWSPVVFGHAEAEGVAFETELDFAGFARAGYPRTVDRLPAIAIAQVVKYATSDELIVTVGRYNNDEYESHKLTFREWAGYGYPAPLAYFLPFGIQKLSWSPAIAVVDTRDGVVRPNTEEYVLQFGEWQGRGFPTPAVVGAFPGDRFCQTPGDDEIRYVGLAAPDGVGMSFAQWARAGYPRPTAC</sequence>
<evidence type="ECO:0008006" key="4">
    <source>
        <dbReference type="Google" id="ProtNLM"/>
    </source>
</evidence>
<dbReference type="RefSeq" id="WP_104291233.1">
    <property type="nucleotide sequence ID" value="NZ_PSXY01000035.1"/>
</dbReference>
<evidence type="ECO:0000313" key="2">
    <source>
        <dbReference type="EMBL" id="PPF64402.1"/>
    </source>
</evidence>
<evidence type="ECO:0000256" key="1">
    <source>
        <dbReference type="SAM" id="SignalP"/>
    </source>
</evidence>
<keyword evidence="1" id="KW-0732">Signal</keyword>
<feature type="chain" id="PRO_5038709346" description="Secreted protein" evidence="1">
    <location>
        <begin position="22"/>
        <end position="271"/>
    </location>
</feature>
<feature type="signal peptide" evidence="1">
    <location>
        <begin position="1"/>
        <end position="21"/>
    </location>
</feature>
<reference evidence="2 3" key="1">
    <citation type="submission" date="2018-02" db="EMBL/GenBank/DDBJ databases">
        <title>Bacteriophage NCPPB3778 and a type I-E CRISPR drive the evolution of the US Biological Select Agent, Rathayibacter toxicus.</title>
        <authorList>
            <person name="Davis E.W.II."/>
            <person name="Tabima J.F."/>
            <person name="Weisberg A.J."/>
            <person name="Lopes L.D."/>
            <person name="Wiseman M.S."/>
            <person name="Wiseman M.S."/>
            <person name="Pupko T."/>
            <person name="Belcher M.S."/>
            <person name="Sechler A.J."/>
            <person name="Tancos M.A."/>
            <person name="Schroeder B.K."/>
            <person name="Murray T.D."/>
            <person name="Luster D.G."/>
            <person name="Schneider W.L."/>
            <person name="Rogers E."/>
            <person name="Andreote F.D."/>
            <person name="Grunwald N.J."/>
            <person name="Putnam M.L."/>
            <person name="Chang J.H."/>
        </authorList>
    </citation>
    <scope>NUCLEOTIDE SEQUENCE [LARGE SCALE GENOMIC DNA]</scope>
    <source>
        <strain evidence="2 3">AY1B3</strain>
    </source>
</reference>
<dbReference type="AlphaFoldDB" id="A0A2S5VMX7"/>
<dbReference type="Proteomes" id="UP000239241">
    <property type="component" value="Unassembled WGS sequence"/>
</dbReference>
<dbReference type="EMBL" id="PSXY01000035">
    <property type="protein sequence ID" value="PPF64402.1"/>
    <property type="molecule type" value="Genomic_DNA"/>
</dbReference>
<name>A0A2S5VMX7_9MICO</name>
<accession>A0A2S5VMX7</accession>
<proteinExistence type="predicted"/>